<dbReference type="EMBL" id="JBHUDC010000007">
    <property type="protein sequence ID" value="MFD1514280.1"/>
    <property type="molecule type" value="Genomic_DNA"/>
</dbReference>
<feature type="compositionally biased region" description="Polar residues" evidence="1">
    <location>
        <begin position="271"/>
        <end position="281"/>
    </location>
</feature>
<feature type="region of interest" description="Disordered" evidence="1">
    <location>
        <begin position="590"/>
        <end position="615"/>
    </location>
</feature>
<sequence length="698" mass="70750">MTDTASAAEYETITLSSGERQSYRLGSGDTLENVLIDASAPEADVAIRAEGDGWAIRNVGIKGRFDIGASTGGIKYVISAEGNGVIENVYMGDGHEDGIWKGAMISGPDHAGHIDIRNCNVAHWTANAIYAAGSGRITEPGKTDGQGGNYTFENCFFKNNNIAHLRLAADGTEVIGCTFVNSSDVPGHPNTSGGDSGVVNSRGIYTGYGDPSQIITVRDCDVRITDNNTNGAASAFVSGSHSTYGELSTIDVQDSQVMGDIRGDHVEVDSSVGSSPDTSVPSGVPKTAVEAASSGETTDGGSGGSDDGSDGGDGSDSTGDTLSITGNDSSTVAEYSFTIDGPVEQTTANDATIDPEDSVEGSTAQGTVAGGTDSFTVGGDIVAFAIDSGPTVTLGGTEINPDDYPDSVDSGSGDSSEGDIISFDGTSATEQVSYSLTVGDTLEKSTANGASINSGDTVSGSTAEGVVYGGVDSYEFTGDLLAISLDGTVPVTVNGTEIDPADYSDSGSDDSGTSVLSINGLDSSEVAEYTFTIDGSVEQTTANDATIDSEDSVEGSTAQGTVAGGTDSFEVGGDITAFSLDGAATVTLDGTEVNPADYPDTTDDSSSETEEARTMSIDGTDWKRTAHYELTVSGSLEQTTANNATIDSNDDVSGSTADGTVAGGTDSFEFTGEVTTFSLKGPAVVTIDGDQVDVDTLG</sequence>
<evidence type="ECO:0000313" key="3">
    <source>
        <dbReference type="Proteomes" id="UP001597187"/>
    </source>
</evidence>
<feature type="region of interest" description="Disordered" evidence="1">
    <location>
        <begin position="544"/>
        <end position="568"/>
    </location>
</feature>
<evidence type="ECO:0000256" key="1">
    <source>
        <dbReference type="SAM" id="MobiDB-lite"/>
    </source>
</evidence>
<feature type="compositionally biased region" description="Acidic residues" evidence="1">
    <location>
        <begin position="600"/>
        <end position="609"/>
    </location>
</feature>
<dbReference type="Proteomes" id="UP001597187">
    <property type="component" value="Unassembled WGS sequence"/>
</dbReference>
<dbReference type="InterPro" id="IPR011050">
    <property type="entry name" value="Pectin_lyase_fold/virulence"/>
</dbReference>
<dbReference type="SUPFAM" id="SSF51126">
    <property type="entry name" value="Pectin lyase-like"/>
    <property type="match status" value="1"/>
</dbReference>
<evidence type="ECO:0008006" key="4">
    <source>
        <dbReference type="Google" id="ProtNLM"/>
    </source>
</evidence>
<organism evidence="2 3">
    <name type="scientific">Halomarina rubra</name>
    <dbReference type="NCBI Taxonomy" id="2071873"/>
    <lineage>
        <taxon>Archaea</taxon>
        <taxon>Methanobacteriati</taxon>
        <taxon>Methanobacteriota</taxon>
        <taxon>Stenosarchaea group</taxon>
        <taxon>Halobacteria</taxon>
        <taxon>Halobacteriales</taxon>
        <taxon>Natronomonadaceae</taxon>
        <taxon>Halomarina</taxon>
    </lineage>
</organism>
<evidence type="ECO:0000313" key="2">
    <source>
        <dbReference type="EMBL" id="MFD1514280.1"/>
    </source>
</evidence>
<feature type="region of interest" description="Disordered" evidence="1">
    <location>
        <begin position="266"/>
        <end position="328"/>
    </location>
</feature>
<dbReference type="RefSeq" id="WP_250874254.1">
    <property type="nucleotide sequence ID" value="NZ_JALXFV010000007.1"/>
</dbReference>
<protein>
    <recommendedName>
        <fullName evidence="4">Right handed beta helix domain-containing protein</fullName>
    </recommendedName>
</protein>
<name>A0ABD6AXP6_9EURY</name>
<feature type="region of interest" description="Disordered" evidence="1">
    <location>
        <begin position="396"/>
        <end position="424"/>
    </location>
</feature>
<dbReference type="AlphaFoldDB" id="A0ABD6AXP6"/>
<keyword evidence="3" id="KW-1185">Reference proteome</keyword>
<feature type="compositionally biased region" description="Gly residues" evidence="1">
    <location>
        <begin position="298"/>
        <end position="314"/>
    </location>
</feature>
<comment type="caution">
    <text evidence="2">The sequence shown here is derived from an EMBL/GenBank/DDBJ whole genome shotgun (WGS) entry which is preliminary data.</text>
</comment>
<reference evidence="2 3" key="1">
    <citation type="journal article" date="2019" name="Int. J. Syst. Evol. Microbiol.">
        <title>The Global Catalogue of Microorganisms (GCM) 10K type strain sequencing project: providing services to taxonomists for standard genome sequencing and annotation.</title>
        <authorList>
            <consortium name="The Broad Institute Genomics Platform"/>
            <consortium name="The Broad Institute Genome Sequencing Center for Infectious Disease"/>
            <person name="Wu L."/>
            <person name="Ma J."/>
        </authorList>
    </citation>
    <scope>NUCLEOTIDE SEQUENCE [LARGE SCALE GENOMIC DNA]</scope>
    <source>
        <strain evidence="2 3">CGMCC 1.12563</strain>
    </source>
</reference>
<feature type="region of interest" description="Disordered" evidence="1">
    <location>
        <begin position="347"/>
        <end position="371"/>
    </location>
</feature>
<gene>
    <name evidence="2" type="ORF">ACFSBT_13440</name>
</gene>
<proteinExistence type="predicted"/>
<accession>A0ABD6AXP6</accession>
<feature type="compositionally biased region" description="Low complexity" evidence="1">
    <location>
        <begin position="407"/>
        <end position="424"/>
    </location>
</feature>